<evidence type="ECO:0000256" key="1">
    <source>
        <dbReference type="SAM" id="MobiDB-lite"/>
    </source>
</evidence>
<dbReference type="GO" id="GO:0008081">
    <property type="term" value="F:phosphoric diester hydrolase activity"/>
    <property type="evidence" value="ECO:0007669"/>
    <property type="project" value="InterPro"/>
</dbReference>
<keyword evidence="4" id="KW-1185">Reference proteome</keyword>
<proteinExistence type="predicted"/>
<organism evidence="3 4">
    <name type="scientific">Chironomus riparius</name>
    <dbReference type="NCBI Taxonomy" id="315576"/>
    <lineage>
        <taxon>Eukaryota</taxon>
        <taxon>Metazoa</taxon>
        <taxon>Ecdysozoa</taxon>
        <taxon>Arthropoda</taxon>
        <taxon>Hexapoda</taxon>
        <taxon>Insecta</taxon>
        <taxon>Pterygota</taxon>
        <taxon>Neoptera</taxon>
        <taxon>Endopterygota</taxon>
        <taxon>Diptera</taxon>
        <taxon>Nematocera</taxon>
        <taxon>Chironomoidea</taxon>
        <taxon>Chironomidae</taxon>
        <taxon>Chironominae</taxon>
        <taxon>Chironomus</taxon>
    </lineage>
</organism>
<evidence type="ECO:0000313" key="4">
    <source>
        <dbReference type="Proteomes" id="UP001153620"/>
    </source>
</evidence>
<dbReference type="SUPFAM" id="SSF51695">
    <property type="entry name" value="PLC-like phosphodiesterases"/>
    <property type="match status" value="1"/>
</dbReference>
<sequence>MDINSLLSSLLQNTQVSPNQEGNHKPKNENDFSNDLENWMKNLPDSIRSIIPIINLAIPGTHNSGSYAITKHSEVAPDADESLVLIHKLFPDKVCDWAKTQEYTFEEQLNNGIRCFDLRLAPKNDDIYYVHGVYSCEVTSPLIEILNFLIDHPHEFVILNCQHFYNFGPAHHEVFKNTLLSLFETMIYSSGVDFPSLTLSEASKLKKQLIVIYCDDDSNEKFFKSSSFPCPWANTTSLERLVDYSKETIKARSPNTALCTQLILTPDGAYIIGHLPFTLKTACARDVLNKCGSFLENQVPGPFKSGEDGKVNVFVADFVDLDDNFYTRTVIDLNMKLIS</sequence>
<dbReference type="AlphaFoldDB" id="A0A9N9RK75"/>
<name>A0A9N9RK75_9DIPT</name>
<feature type="region of interest" description="Disordered" evidence="1">
    <location>
        <begin position="15"/>
        <end position="34"/>
    </location>
</feature>
<dbReference type="PANTHER" id="PTHR13593">
    <property type="match status" value="1"/>
</dbReference>
<dbReference type="GO" id="GO:0006629">
    <property type="term" value="P:lipid metabolic process"/>
    <property type="evidence" value="ECO:0007669"/>
    <property type="project" value="InterPro"/>
</dbReference>
<dbReference type="InterPro" id="IPR017946">
    <property type="entry name" value="PLC-like_Pdiesterase_TIM-brl"/>
</dbReference>
<evidence type="ECO:0000313" key="3">
    <source>
        <dbReference type="EMBL" id="CAG9798148.1"/>
    </source>
</evidence>
<dbReference type="InterPro" id="IPR000909">
    <property type="entry name" value="PLipase_C_PInositol-sp_X_dom"/>
</dbReference>
<reference evidence="3" key="1">
    <citation type="submission" date="2022-01" db="EMBL/GenBank/DDBJ databases">
        <authorList>
            <person name="King R."/>
        </authorList>
    </citation>
    <scope>NUCLEOTIDE SEQUENCE</scope>
</reference>
<dbReference type="EMBL" id="OU895877">
    <property type="protein sequence ID" value="CAG9798148.1"/>
    <property type="molecule type" value="Genomic_DNA"/>
</dbReference>
<gene>
    <name evidence="3" type="ORF">CHIRRI_LOCUS1133</name>
</gene>
<evidence type="ECO:0000259" key="2">
    <source>
        <dbReference type="SMART" id="SM00148"/>
    </source>
</evidence>
<accession>A0A9N9RK75</accession>
<dbReference type="Gene3D" id="3.20.20.190">
    <property type="entry name" value="Phosphatidylinositol (PI) phosphodiesterase"/>
    <property type="match status" value="1"/>
</dbReference>
<dbReference type="InterPro" id="IPR051057">
    <property type="entry name" value="PI-PLC_domain"/>
</dbReference>
<protein>
    <recommendedName>
        <fullName evidence="2">Phosphatidylinositol-specific phospholipase C X domain-containing protein</fullName>
    </recommendedName>
</protein>
<dbReference type="CDD" id="cd08616">
    <property type="entry name" value="PI-PLCXD1c"/>
    <property type="match status" value="1"/>
</dbReference>
<dbReference type="PANTHER" id="PTHR13593:SF113">
    <property type="entry name" value="SI:DKEY-266F7.9"/>
    <property type="match status" value="1"/>
</dbReference>
<dbReference type="OrthoDB" id="1046782at2759"/>
<reference evidence="3" key="2">
    <citation type="submission" date="2022-10" db="EMBL/GenBank/DDBJ databases">
        <authorList>
            <consortium name="ENA_rothamsted_submissions"/>
            <consortium name="culmorum"/>
            <person name="King R."/>
        </authorList>
    </citation>
    <scope>NUCLEOTIDE SEQUENCE</scope>
</reference>
<dbReference type="SMART" id="SM00148">
    <property type="entry name" value="PLCXc"/>
    <property type="match status" value="1"/>
</dbReference>
<dbReference type="Proteomes" id="UP001153620">
    <property type="component" value="Chromosome 1"/>
</dbReference>
<dbReference type="PROSITE" id="PS50007">
    <property type="entry name" value="PIPLC_X_DOMAIN"/>
    <property type="match status" value="1"/>
</dbReference>
<dbReference type="InterPro" id="IPR042158">
    <property type="entry name" value="PLCXD1/2/3"/>
</dbReference>
<feature type="domain" description="Phosphatidylinositol-specific phospholipase C X" evidence="2">
    <location>
        <begin position="51"/>
        <end position="214"/>
    </location>
</feature>